<accession>A0A1G9XIP7</accession>
<dbReference type="AlphaFoldDB" id="A0A1G9XIP7"/>
<evidence type="ECO:0000313" key="3">
    <source>
        <dbReference type="Proteomes" id="UP000198680"/>
    </source>
</evidence>
<proteinExistence type="predicted"/>
<reference evidence="3" key="1">
    <citation type="submission" date="2016-10" db="EMBL/GenBank/DDBJ databases">
        <authorList>
            <person name="Varghese N."/>
            <person name="Submissions S."/>
        </authorList>
    </citation>
    <scope>NUCLEOTIDE SEQUENCE [LARGE SCALE GENOMIC DNA]</scope>
    <source>
        <strain evidence="3">DSM 45419</strain>
    </source>
</reference>
<keyword evidence="3" id="KW-1185">Reference proteome</keyword>
<protein>
    <submittedName>
        <fullName evidence="2">Uncharacterized protein</fullName>
    </submittedName>
</protein>
<sequence length="46" mass="5162">MEDTQNQPRVGTEASEERPADESQARQASTAPLSRLLANPRRIRRA</sequence>
<dbReference type="RefSeq" id="WP_175479627.1">
    <property type="nucleotide sequence ID" value="NZ_FNHE01000010.1"/>
</dbReference>
<evidence type="ECO:0000313" key="2">
    <source>
        <dbReference type="EMBL" id="SDM96638.1"/>
    </source>
</evidence>
<gene>
    <name evidence="2" type="ORF">SAMN05660642_03727</name>
</gene>
<dbReference type="STRING" id="1137991.SAMN05660642_03727"/>
<organism evidence="2 3">
    <name type="scientific">Geodermatophilus siccatus</name>
    <dbReference type="NCBI Taxonomy" id="1137991"/>
    <lineage>
        <taxon>Bacteria</taxon>
        <taxon>Bacillati</taxon>
        <taxon>Actinomycetota</taxon>
        <taxon>Actinomycetes</taxon>
        <taxon>Geodermatophilales</taxon>
        <taxon>Geodermatophilaceae</taxon>
        <taxon>Geodermatophilus</taxon>
    </lineage>
</organism>
<feature type="compositionally biased region" description="Basic and acidic residues" evidence="1">
    <location>
        <begin position="15"/>
        <end position="24"/>
    </location>
</feature>
<evidence type="ECO:0000256" key="1">
    <source>
        <dbReference type="SAM" id="MobiDB-lite"/>
    </source>
</evidence>
<name>A0A1G9XIP7_9ACTN</name>
<dbReference type="EMBL" id="FNHE01000010">
    <property type="protein sequence ID" value="SDM96638.1"/>
    <property type="molecule type" value="Genomic_DNA"/>
</dbReference>
<dbReference type="Proteomes" id="UP000198680">
    <property type="component" value="Unassembled WGS sequence"/>
</dbReference>
<feature type="region of interest" description="Disordered" evidence="1">
    <location>
        <begin position="1"/>
        <end position="46"/>
    </location>
</feature>